<protein>
    <recommendedName>
        <fullName evidence="4">TIR domain-containing protein</fullName>
    </recommendedName>
</protein>
<dbReference type="EMBL" id="JBHTIS010000001">
    <property type="protein sequence ID" value="MFD1044096.1"/>
    <property type="molecule type" value="Genomic_DNA"/>
</dbReference>
<proteinExistence type="predicted"/>
<keyword evidence="3" id="KW-1185">Reference proteome</keyword>
<dbReference type="Proteomes" id="UP001597045">
    <property type="component" value="Unassembled WGS sequence"/>
</dbReference>
<evidence type="ECO:0000313" key="2">
    <source>
        <dbReference type="EMBL" id="MFD1044096.1"/>
    </source>
</evidence>
<accession>A0ABW3M288</accession>
<organism evidence="2 3">
    <name type="scientific">Kibdelosporangium lantanae</name>
    <dbReference type="NCBI Taxonomy" id="1497396"/>
    <lineage>
        <taxon>Bacteria</taxon>
        <taxon>Bacillati</taxon>
        <taxon>Actinomycetota</taxon>
        <taxon>Actinomycetes</taxon>
        <taxon>Pseudonocardiales</taxon>
        <taxon>Pseudonocardiaceae</taxon>
        <taxon>Kibdelosporangium</taxon>
    </lineage>
</organism>
<sequence>MVDTTGSPPSHGFQPPSNMPDIVVLYAHDEIGNSTRAAIVAELRRLGFTVHCDRDLNIKAALSFKERIIQHIETDLVVCILSPDFVEWFGTFDDSPQRRGVRFERHYIVEKMSRHTGSGPWPVLLVAPPDLPLDNLPLTLTIPSIIKYRPATSDINAVAEQLVFAATSLTDDTGNDAPQSSTSDTPQSPSPSTSNDDENHPQQRDTSTVIRDLWEVDPSAPQAVCLVEELLRVAEHAGRSADIAYIFPVAEKIARRAGNDELMENLVHTCERALGTSTLLGDDALFVAGMLISGLAWAYSHRRDNARALAATQRAIHLATRHPGGRLIVAGGHRALGYLHRVLAEDPTTPDTTHHLEMSKKTATAAYRALRRWGQSTNTVGQALHVRALAYFTDFQLTGHWTSHWRACVLARRTAENYPATSANEQLARLLLRAEIALAAGDISLTSTLLNQLDDLVDLRKAERDGGPGADITARLRLVRAELFYQRGTGSTVHMAEDAEAALKIFDEMSMPLRAATVRWLLIKLDHSAHHLTEDDIRTLESLTRNPFDRINAVAEHARRRQQRTQRRRPTAHWRTILRFVRRHDLPEPPALAPGWTDTPPN</sequence>
<name>A0ABW3M288_9PSEU</name>
<evidence type="ECO:0008006" key="4">
    <source>
        <dbReference type="Google" id="ProtNLM"/>
    </source>
</evidence>
<gene>
    <name evidence="2" type="ORF">ACFQ1S_00030</name>
</gene>
<evidence type="ECO:0000313" key="3">
    <source>
        <dbReference type="Proteomes" id="UP001597045"/>
    </source>
</evidence>
<evidence type="ECO:0000256" key="1">
    <source>
        <dbReference type="SAM" id="MobiDB-lite"/>
    </source>
</evidence>
<reference evidence="3" key="1">
    <citation type="journal article" date="2019" name="Int. J. Syst. Evol. Microbiol.">
        <title>The Global Catalogue of Microorganisms (GCM) 10K type strain sequencing project: providing services to taxonomists for standard genome sequencing and annotation.</title>
        <authorList>
            <consortium name="The Broad Institute Genomics Platform"/>
            <consortium name="The Broad Institute Genome Sequencing Center for Infectious Disease"/>
            <person name="Wu L."/>
            <person name="Ma J."/>
        </authorList>
    </citation>
    <scope>NUCLEOTIDE SEQUENCE [LARGE SCALE GENOMIC DNA]</scope>
    <source>
        <strain evidence="3">JCM 31486</strain>
    </source>
</reference>
<feature type="region of interest" description="Disordered" evidence="1">
    <location>
        <begin position="170"/>
        <end position="205"/>
    </location>
</feature>
<feature type="compositionally biased region" description="Low complexity" evidence="1">
    <location>
        <begin position="178"/>
        <end position="194"/>
    </location>
</feature>
<comment type="caution">
    <text evidence="2">The sequence shown here is derived from an EMBL/GenBank/DDBJ whole genome shotgun (WGS) entry which is preliminary data.</text>
</comment>